<reference evidence="6" key="1">
    <citation type="journal article" date="2019" name="Int. J. Syst. Evol. Microbiol.">
        <title>The Global Catalogue of Microorganisms (GCM) 10K type strain sequencing project: providing services to taxonomists for standard genome sequencing and annotation.</title>
        <authorList>
            <consortium name="The Broad Institute Genomics Platform"/>
            <consortium name="The Broad Institute Genome Sequencing Center for Infectious Disease"/>
            <person name="Wu L."/>
            <person name="Ma J."/>
        </authorList>
    </citation>
    <scope>NUCLEOTIDE SEQUENCE [LARGE SCALE GENOMIC DNA]</scope>
    <source>
        <strain evidence="6">JCM 18532</strain>
    </source>
</reference>
<dbReference type="Proteomes" id="UP001499882">
    <property type="component" value="Unassembled WGS sequence"/>
</dbReference>
<dbReference type="GO" id="GO:0016829">
    <property type="term" value="F:lyase activity"/>
    <property type="evidence" value="ECO:0007669"/>
    <property type="project" value="UniProtKB-KW"/>
</dbReference>
<proteinExistence type="predicted"/>
<feature type="domain" description="HpcH/HpaI aldolase/citrate lyase" evidence="4">
    <location>
        <begin position="9"/>
        <end position="210"/>
    </location>
</feature>
<dbReference type="InterPro" id="IPR015813">
    <property type="entry name" value="Pyrv/PenolPyrv_kinase-like_dom"/>
</dbReference>
<keyword evidence="2" id="KW-0479">Metal-binding</keyword>
<keyword evidence="6" id="KW-1185">Reference proteome</keyword>
<organism evidence="5 6">
    <name type="scientific">Nocardioides endophyticus</name>
    <dbReference type="NCBI Taxonomy" id="1353775"/>
    <lineage>
        <taxon>Bacteria</taxon>
        <taxon>Bacillati</taxon>
        <taxon>Actinomycetota</taxon>
        <taxon>Actinomycetes</taxon>
        <taxon>Propionibacteriales</taxon>
        <taxon>Nocardioidaceae</taxon>
        <taxon>Nocardioides</taxon>
    </lineage>
</organism>
<evidence type="ECO:0000256" key="2">
    <source>
        <dbReference type="ARBA" id="ARBA00022723"/>
    </source>
</evidence>
<dbReference type="InterPro" id="IPR040442">
    <property type="entry name" value="Pyrv_kinase-like_dom_sf"/>
</dbReference>
<dbReference type="PIRSF" id="PIRSF015582">
    <property type="entry name" value="Cit_lyase_B"/>
    <property type="match status" value="1"/>
</dbReference>
<dbReference type="RefSeq" id="WP_345527641.1">
    <property type="nucleotide sequence ID" value="NZ_BAABKN010000019.1"/>
</dbReference>
<dbReference type="Pfam" id="PF03328">
    <property type="entry name" value="HpcH_HpaI"/>
    <property type="match status" value="1"/>
</dbReference>
<accession>A0ABP8Z125</accession>
<comment type="caution">
    <text evidence="5">The sequence shown here is derived from an EMBL/GenBank/DDBJ whole genome shotgun (WGS) entry which is preliminary data.</text>
</comment>
<evidence type="ECO:0000256" key="1">
    <source>
        <dbReference type="ARBA" id="ARBA00001946"/>
    </source>
</evidence>
<dbReference type="PANTHER" id="PTHR32308">
    <property type="entry name" value="LYASE BETA SUBUNIT, PUTATIVE (AFU_ORTHOLOGUE AFUA_4G13030)-RELATED"/>
    <property type="match status" value="1"/>
</dbReference>
<evidence type="ECO:0000256" key="3">
    <source>
        <dbReference type="ARBA" id="ARBA00022842"/>
    </source>
</evidence>
<evidence type="ECO:0000259" key="4">
    <source>
        <dbReference type="Pfam" id="PF03328"/>
    </source>
</evidence>
<name>A0ABP8Z125_9ACTN</name>
<dbReference type="InterPro" id="IPR011206">
    <property type="entry name" value="Citrate_lyase_beta/mcl1/mcl2"/>
</dbReference>
<dbReference type="EMBL" id="BAABKN010000019">
    <property type="protein sequence ID" value="GAA4743434.1"/>
    <property type="molecule type" value="Genomic_DNA"/>
</dbReference>
<comment type="cofactor">
    <cofactor evidence="1">
        <name>Mg(2+)</name>
        <dbReference type="ChEBI" id="CHEBI:18420"/>
    </cofactor>
</comment>
<dbReference type="SUPFAM" id="SSF51621">
    <property type="entry name" value="Phosphoenolpyruvate/pyruvate domain"/>
    <property type="match status" value="1"/>
</dbReference>
<keyword evidence="5" id="KW-0456">Lyase</keyword>
<gene>
    <name evidence="5" type="ORF">GCM10023350_30170</name>
</gene>
<dbReference type="PANTHER" id="PTHR32308:SF10">
    <property type="entry name" value="CITRATE LYASE SUBUNIT BETA"/>
    <property type="match status" value="1"/>
</dbReference>
<sequence length="267" mass="27793">MSLPAREARSLLFVPGDRPERFAKAAASGADAIIIDLEDAVPRDRKPEALQHALAWLAAGEEAVVRINGDGTPWHDAEVAALASTTAVLMAPKAHDADRLGVLHRAVGDRIVALIETAVGIRDADLVASAPGVVRLALGNVDLAAELNVDPASHRALAYARGRLVAASAAAAIAPPVDGVTTALDAPELLAADLAVTTELGFGAKLCIHPRQVEPVNAALRPSEDELRWARRVLDSATAEGVHVVDGVMIDRPVVVRAKRIVARGGG</sequence>
<evidence type="ECO:0000313" key="6">
    <source>
        <dbReference type="Proteomes" id="UP001499882"/>
    </source>
</evidence>
<dbReference type="InterPro" id="IPR005000">
    <property type="entry name" value="Aldolase/citrate-lyase_domain"/>
</dbReference>
<evidence type="ECO:0000313" key="5">
    <source>
        <dbReference type="EMBL" id="GAA4743434.1"/>
    </source>
</evidence>
<protein>
    <submittedName>
        <fullName evidence="5">CoA ester lyase</fullName>
    </submittedName>
</protein>
<keyword evidence="3" id="KW-0460">Magnesium</keyword>
<dbReference type="Gene3D" id="3.20.20.60">
    <property type="entry name" value="Phosphoenolpyruvate-binding domains"/>
    <property type="match status" value="1"/>
</dbReference>